<evidence type="ECO:0000256" key="1">
    <source>
        <dbReference type="ARBA" id="ARBA00004442"/>
    </source>
</evidence>
<sequence>MNKHFTSRLTIIAAALMTVYGQAQAEDDEVRQYSKPDSSISIGVGGTQGDREQMGKYDGVTGDDTHALVDVDIRKRDDTTGTWLKFSTHNLDYENRELKAEYEQQGNWGVSLEYNQTPSRNPNAIKTGVWGVGSNTLTYGGIGTTTATAQAALNPATGDVHLSTRRDTTTLSIVKHLMPNLSFNFSFKNEDKTGSRAWGRGVNPEFAAEPINWNIRQIDGILNYADKVLQLSGGFSGSWFSNANSFVDTIGGSQLNQTASTTNAAGHTFISLPLDNQAYQLFLDGGYNFSKTTRGTFKASYTHGTQNASLSPITNALLNSGARGTNGFIPFSGAQEGLDGEVNTKLMEIGLSARPISKLSLVANLRYQDREDKTPMRAFGRYWTYRCSTTGTTTYYLGSLPTSANCASGTANTISASPTEIDNNPRDFKNLAGKLEATYQLPEGYNLTAGYNYDKRERGFEIDPTAGEYLGVVKMRGKTEEDTWRLQLSKAVSETVSGSISYLHSKRDGSTWHVAEGAADADHPINFVNPAPYADRKRNQWRVMLDWAPTDALSLQLNMEHAKDEYGAGKSGLHDGKTQLVSLDGFYNISPDWQLNGWLSHDTNESHTIGYTYDTRTTTPINWACTSAPGATISAGCTTDLIWDANLKDVGNSIGLGLKGNATAKLKLGGNVQWTRNKSEYPIASNVPTYYSGTLAVPTSLSKQGLPDITTTLTRLALYGEYALDKNSDIRVDLVHERWKSDDWTFMEWNAAGTSLVPFTYMDGTTVTANQDQSATFLGVRYIYKFQ</sequence>
<dbReference type="RefSeq" id="WP_145770120.1">
    <property type="nucleotide sequence ID" value="NZ_LR778301.1"/>
</dbReference>
<reference evidence="4 5" key="1">
    <citation type="submission" date="2020-03" db="EMBL/GenBank/DDBJ databases">
        <authorList>
            <consortium name="Genoscope - CEA"/>
            <person name="William W."/>
        </authorList>
    </citation>
    <scope>NUCLEOTIDE SEQUENCE [LARGE SCALE GENOMIC DNA]</scope>
    <source>
        <strain evidence="5">DSM 16959</strain>
    </source>
</reference>
<keyword evidence="5" id="KW-1185">Reference proteome</keyword>
<comment type="subcellular location">
    <subcellularLocation>
        <location evidence="1">Cell outer membrane</location>
    </subcellularLocation>
</comment>
<keyword evidence="3" id="KW-0998">Cell outer membrane</keyword>
<keyword evidence="2" id="KW-0472">Membrane</keyword>
<dbReference type="AlphaFoldDB" id="A0A6S6Y461"/>
<evidence type="ECO:0000313" key="4">
    <source>
        <dbReference type="EMBL" id="CAB1367398.1"/>
    </source>
</evidence>
<accession>A0A6S6Y461</accession>
<dbReference type="Proteomes" id="UP000515733">
    <property type="component" value="Chromosome"/>
</dbReference>
<evidence type="ECO:0000256" key="3">
    <source>
        <dbReference type="ARBA" id="ARBA00023237"/>
    </source>
</evidence>
<evidence type="ECO:0000256" key="2">
    <source>
        <dbReference type="ARBA" id="ARBA00023136"/>
    </source>
</evidence>
<organism evidence="4 5">
    <name type="scientific">Denitratisoma oestradiolicum</name>
    <dbReference type="NCBI Taxonomy" id="311182"/>
    <lineage>
        <taxon>Bacteria</taxon>
        <taxon>Pseudomonadati</taxon>
        <taxon>Pseudomonadota</taxon>
        <taxon>Betaproteobacteria</taxon>
        <taxon>Nitrosomonadales</taxon>
        <taxon>Sterolibacteriaceae</taxon>
        <taxon>Denitratisoma</taxon>
    </lineage>
</organism>
<dbReference type="Pfam" id="PF11854">
    <property type="entry name" value="MtrB_PioB"/>
    <property type="match status" value="1"/>
</dbReference>
<dbReference type="InterPro" id="IPR036942">
    <property type="entry name" value="Beta-barrel_TonB_sf"/>
</dbReference>
<evidence type="ECO:0008006" key="6">
    <source>
        <dbReference type="Google" id="ProtNLM"/>
    </source>
</evidence>
<dbReference type="Gene3D" id="2.40.170.20">
    <property type="entry name" value="TonB-dependent receptor, beta-barrel domain"/>
    <property type="match status" value="1"/>
</dbReference>
<dbReference type="InterPro" id="IPR020016">
    <property type="entry name" value="Decahaem-assoc_OM_MtrB/PioB"/>
</dbReference>
<dbReference type="OrthoDB" id="8540467at2"/>
<protein>
    <recommendedName>
        <fullName evidence="6">Decaheme-associated outer membrane protein, MtrB/PioB family</fullName>
    </recommendedName>
</protein>
<dbReference type="KEGG" id="doe:DENOEST_0226"/>
<gene>
    <name evidence="4" type="ORF">DENOEST_0226</name>
</gene>
<dbReference type="NCBIfam" id="TIGR03509">
    <property type="entry name" value="OMP_MtrB_PioB"/>
    <property type="match status" value="1"/>
</dbReference>
<proteinExistence type="predicted"/>
<dbReference type="GO" id="GO:0009279">
    <property type="term" value="C:cell outer membrane"/>
    <property type="evidence" value="ECO:0007669"/>
    <property type="project" value="UniProtKB-SubCell"/>
</dbReference>
<evidence type="ECO:0000313" key="5">
    <source>
        <dbReference type="Proteomes" id="UP000515733"/>
    </source>
</evidence>
<dbReference type="EMBL" id="LR778301">
    <property type="protein sequence ID" value="CAB1367398.1"/>
    <property type="molecule type" value="Genomic_DNA"/>
</dbReference>
<name>A0A6S6Y461_9PROT</name>
<dbReference type="SUPFAM" id="SSF56935">
    <property type="entry name" value="Porins"/>
    <property type="match status" value="2"/>
</dbReference>